<gene>
    <name evidence="1" type="ORF">CEXT_10581</name>
</gene>
<reference evidence="1 2" key="1">
    <citation type="submission" date="2021-06" db="EMBL/GenBank/DDBJ databases">
        <title>Caerostris extrusa draft genome.</title>
        <authorList>
            <person name="Kono N."/>
            <person name="Arakawa K."/>
        </authorList>
    </citation>
    <scope>NUCLEOTIDE SEQUENCE [LARGE SCALE GENOMIC DNA]</scope>
</reference>
<dbReference type="AlphaFoldDB" id="A0AAV4P7T4"/>
<dbReference type="EMBL" id="BPLR01021565">
    <property type="protein sequence ID" value="GIX91197.1"/>
    <property type="molecule type" value="Genomic_DNA"/>
</dbReference>
<organism evidence="1 2">
    <name type="scientific">Caerostris extrusa</name>
    <name type="common">Bark spider</name>
    <name type="synonym">Caerostris bankana</name>
    <dbReference type="NCBI Taxonomy" id="172846"/>
    <lineage>
        <taxon>Eukaryota</taxon>
        <taxon>Metazoa</taxon>
        <taxon>Ecdysozoa</taxon>
        <taxon>Arthropoda</taxon>
        <taxon>Chelicerata</taxon>
        <taxon>Arachnida</taxon>
        <taxon>Araneae</taxon>
        <taxon>Araneomorphae</taxon>
        <taxon>Entelegynae</taxon>
        <taxon>Araneoidea</taxon>
        <taxon>Araneidae</taxon>
        <taxon>Caerostris</taxon>
    </lineage>
</organism>
<evidence type="ECO:0000313" key="2">
    <source>
        <dbReference type="Proteomes" id="UP001054945"/>
    </source>
</evidence>
<accession>A0AAV4P7T4</accession>
<proteinExistence type="predicted"/>
<sequence>MISLSGANAPLSAGGICQKMSGVQGREKDGRGGCFLARLACRGAPTEDLFGRKISTFSPSGVIYSQGRWVSPSAHFQQHPVLRNVSSKAKN</sequence>
<protein>
    <submittedName>
        <fullName evidence="1">Uncharacterized protein</fullName>
    </submittedName>
</protein>
<dbReference type="Proteomes" id="UP001054945">
    <property type="component" value="Unassembled WGS sequence"/>
</dbReference>
<evidence type="ECO:0000313" key="1">
    <source>
        <dbReference type="EMBL" id="GIX91197.1"/>
    </source>
</evidence>
<keyword evidence="2" id="KW-1185">Reference proteome</keyword>
<name>A0AAV4P7T4_CAEEX</name>
<comment type="caution">
    <text evidence="1">The sequence shown here is derived from an EMBL/GenBank/DDBJ whole genome shotgun (WGS) entry which is preliminary data.</text>
</comment>